<accession>A0A0H2RG11</accession>
<sequence length="342" mass="38196">MNQFLRLTRRPHFSQAQALKEDSGDIKSDNVSGRSTKSSSQGRDLASGHDEDSGVPPDIPLEPSTDVFNMEELKSKLDEFDAHDRGKDGDPNGPDPIIRAHGNLLFLDYKLQSILDRVMEEIKLLDSAVKDALPRQASQQIARLSASRNEVRSILVDVSGTDPLSDLTNINFKKAITERAKECISLVNKYVATDSKYEKPQNTQNIPANAIFFDCSLIPQETVRLMNPILLIPLIVVVALAAFYHVSHAGCNATLQSFKDNMKLSFELGGAELDVYKEGLLKALPTDLRTVKKRFGVEAETVTYAVCPGCEKIFPPEMKKGVAHYPFRCETFHPTDRRFRYL</sequence>
<keyword evidence="2" id="KW-1133">Transmembrane helix</keyword>
<organism evidence="3 4">
    <name type="scientific">Schizopora paradoxa</name>
    <dbReference type="NCBI Taxonomy" id="27342"/>
    <lineage>
        <taxon>Eukaryota</taxon>
        <taxon>Fungi</taxon>
        <taxon>Dikarya</taxon>
        <taxon>Basidiomycota</taxon>
        <taxon>Agaricomycotina</taxon>
        <taxon>Agaricomycetes</taxon>
        <taxon>Hymenochaetales</taxon>
        <taxon>Schizoporaceae</taxon>
        <taxon>Schizopora</taxon>
    </lineage>
</organism>
<evidence type="ECO:0000313" key="3">
    <source>
        <dbReference type="EMBL" id="KLO03871.1"/>
    </source>
</evidence>
<dbReference type="AlphaFoldDB" id="A0A0H2RG11"/>
<evidence type="ECO:0000256" key="1">
    <source>
        <dbReference type="SAM" id="MobiDB-lite"/>
    </source>
</evidence>
<keyword evidence="2" id="KW-0472">Membrane</keyword>
<gene>
    <name evidence="3" type="ORF">SCHPADRAFT_948229</name>
</gene>
<feature type="compositionally biased region" description="Basic and acidic residues" evidence="1">
    <location>
        <begin position="19"/>
        <end position="28"/>
    </location>
</feature>
<dbReference type="STRING" id="27342.A0A0H2RG11"/>
<name>A0A0H2RG11_9AGAM</name>
<dbReference type="InParanoid" id="A0A0H2RG11"/>
<protein>
    <submittedName>
        <fullName evidence="3">Uncharacterized protein</fullName>
    </submittedName>
</protein>
<feature type="compositionally biased region" description="Polar residues" evidence="1">
    <location>
        <begin position="29"/>
        <end position="42"/>
    </location>
</feature>
<keyword evidence="2" id="KW-0812">Transmembrane</keyword>
<evidence type="ECO:0000313" key="4">
    <source>
        <dbReference type="Proteomes" id="UP000053477"/>
    </source>
</evidence>
<proteinExistence type="predicted"/>
<dbReference type="Proteomes" id="UP000053477">
    <property type="component" value="Unassembled WGS sequence"/>
</dbReference>
<feature type="region of interest" description="Disordered" evidence="1">
    <location>
        <begin position="1"/>
        <end position="64"/>
    </location>
</feature>
<evidence type="ECO:0000256" key="2">
    <source>
        <dbReference type="SAM" id="Phobius"/>
    </source>
</evidence>
<dbReference type="EMBL" id="KQ086928">
    <property type="protein sequence ID" value="KLO03871.1"/>
    <property type="molecule type" value="Genomic_DNA"/>
</dbReference>
<feature type="transmembrane region" description="Helical" evidence="2">
    <location>
        <begin position="229"/>
        <end position="247"/>
    </location>
</feature>
<keyword evidence="4" id="KW-1185">Reference proteome</keyword>
<reference evidence="3 4" key="1">
    <citation type="submission" date="2015-04" db="EMBL/GenBank/DDBJ databases">
        <title>Complete genome sequence of Schizopora paradoxa KUC8140, a cosmopolitan wood degrader in East Asia.</title>
        <authorList>
            <consortium name="DOE Joint Genome Institute"/>
            <person name="Min B."/>
            <person name="Park H."/>
            <person name="Jang Y."/>
            <person name="Kim J.-J."/>
            <person name="Kim K.H."/>
            <person name="Pangilinan J."/>
            <person name="Lipzen A."/>
            <person name="Riley R."/>
            <person name="Grigoriev I.V."/>
            <person name="Spatafora J.W."/>
            <person name="Choi I.-G."/>
        </authorList>
    </citation>
    <scope>NUCLEOTIDE SEQUENCE [LARGE SCALE GENOMIC DNA]</scope>
    <source>
        <strain evidence="3 4">KUC8140</strain>
    </source>
</reference>
<dbReference type="OrthoDB" id="2657344at2759"/>